<dbReference type="AlphaFoldDB" id="A0A1M5X3M7"/>
<name>A0A1M5X3M7_9BURK</name>
<sequence>MEASLVSGKAGRVFTARLLCNDDLVASVEELCATHRIGHAFIKGGLGSLFRAQLEQSLDDRTRIIDVQGFAVELLSISGQVLTDASRQRPVASLYGIVADNLGAVYAGKFVRGSAPTCITIELMVQEWLPCA</sequence>
<dbReference type="SUPFAM" id="SSF117856">
    <property type="entry name" value="AF0104/ALDC/Ptd012-like"/>
    <property type="match status" value="1"/>
</dbReference>
<evidence type="ECO:0000313" key="3">
    <source>
        <dbReference type="Proteomes" id="UP000184226"/>
    </source>
</evidence>
<dbReference type="InterPro" id="IPR005175">
    <property type="entry name" value="PPC_dom"/>
</dbReference>
<keyword evidence="3" id="KW-1185">Reference proteome</keyword>
<protein>
    <submittedName>
        <fullName evidence="2">Predicted DNA-binding protein with PD1-like DNA-binding motif</fullName>
    </submittedName>
</protein>
<dbReference type="PROSITE" id="PS51742">
    <property type="entry name" value="PPC"/>
    <property type="match status" value="1"/>
</dbReference>
<gene>
    <name evidence="2" type="ORF">SAMN04488135_106126</name>
</gene>
<accession>A0A1M5X3M7</accession>
<reference evidence="2 3" key="1">
    <citation type="submission" date="2016-11" db="EMBL/GenBank/DDBJ databases">
        <authorList>
            <person name="Jaros S."/>
            <person name="Januszkiewicz K."/>
            <person name="Wedrychowicz H."/>
        </authorList>
    </citation>
    <scope>NUCLEOTIDE SEQUENCE [LARGE SCALE GENOMIC DNA]</scope>
    <source>
        <strain evidence="2 3">CGMCC 1.10190</strain>
    </source>
</reference>
<dbReference type="OrthoDB" id="9102708at2"/>
<organism evidence="2 3">
    <name type="scientific">Pollutimonas bauzanensis</name>
    <dbReference type="NCBI Taxonomy" id="658167"/>
    <lineage>
        <taxon>Bacteria</taxon>
        <taxon>Pseudomonadati</taxon>
        <taxon>Pseudomonadota</taxon>
        <taxon>Betaproteobacteria</taxon>
        <taxon>Burkholderiales</taxon>
        <taxon>Alcaligenaceae</taxon>
        <taxon>Pollutimonas</taxon>
    </lineage>
</organism>
<dbReference type="RefSeq" id="WP_073103594.1">
    <property type="nucleotide sequence ID" value="NZ_FQXE01000006.1"/>
</dbReference>
<proteinExistence type="predicted"/>
<feature type="domain" description="PPC" evidence="1">
    <location>
        <begin position="8"/>
        <end position="132"/>
    </location>
</feature>
<keyword evidence="2" id="KW-0238">DNA-binding</keyword>
<dbReference type="Proteomes" id="UP000184226">
    <property type="component" value="Unassembled WGS sequence"/>
</dbReference>
<dbReference type="GO" id="GO:0003677">
    <property type="term" value="F:DNA binding"/>
    <property type="evidence" value="ECO:0007669"/>
    <property type="project" value="UniProtKB-KW"/>
</dbReference>
<dbReference type="EMBL" id="FQXE01000006">
    <property type="protein sequence ID" value="SHH94391.1"/>
    <property type="molecule type" value="Genomic_DNA"/>
</dbReference>
<dbReference type="Pfam" id="PF03479">
    <property type="entry name" value="PCC"/>
    <property type="match status" value="1"/>
</dbReference>
<dbReference type="STRING" id="658167.SAMN04488135_106126"/>
<dbReference type="Gene3D" id="3.30.1330.80">
    <property type="entry name" value="Hypothetical protein, similar to alpha- acetolactate decarboxylase, domain 2"/>
    <property type="match status" value="1"/>
</dbReference>
<evidence type="ECO:0000259" key="1">
    <source>
        <dbReference type="PROSITE" id="PS51742"/>
    </source>
</evidence>
<evidence type="ECO:0000313" key="2">
    <source>
        <dbReference type="EMBL" id="SHH94391.1"/>
    </source>
</evidence>